<organism evidence="1 2">
    <name type="scientific">Agrobacterium tumefaciens str. Kerr 14</name>
    <dbReference type="NCBI Taxonomy" id="1183424"/>
    <lineage>
        <taxon>Bacteria</taxon>
        <taxon>Pseudomonadati</taxon>
        <taxon>Pseudomonadota</taxon>
        <taxon>Alphaproteobacteria</taxon>
        <taxon>Hyphomicrobiales</taxon>
        <taxon>Rhizobiaceae</taxon>
        <taxon>Rhizobium/Agrobacterium group</taxon>
        <taxon>Agrobacterium</taxon>
        <taxon>Agrobacterium tumefaciens complex</taxon>
    </lineage>
</organism>
<dbReference type="EMBL" id="FBWC01000028">
    <property type="protein sequence ID" value="CUX60726.1"/>
    <property type="molecule type" value="Genomic_DNA"/>
</dbReference>
<gene>
    <name evidence="1" type="ORF">AGR4C_Lc60012</name>
</gene>
<evidence type="ECO:0000313" key="1">
    <source>
        <dbReference type="EMBL" id="CUX60726.1"/>
    </source>
</evidence>
<proteinExistence type="predicted"/>
<sequence length="121" mass="13627">MAIQKHDPHWWSDIVPTEIRLPHRCSRRLCILPAPRKRVGSTRITFLRKLTRTFFLKIHTFLARRSKATSTVSCADPAEAYMNACLAAPPFCYVSPAIYGLTDADNQRDLPTGSSRPGDEA</sequence>
<protein>
    <submittedName>
        <fullName evidence="1">Uncharacterized protein</fullName>
    </submittedName>
</protein>
<evidence type="ECO:0000313" key="2">
    <source>
        <dbReference type="Proteomes" id="UP000191897"/>
    </source>
</evidence>
<accession>A0A1S7S0I6</accession>
<dbReference type="Proteomes" id="UP000191897">
    <property type="component" value="Unassembled WGS sequence"/>
</dbReference>
<reference evidence="1 2" key="1">
    <citation type="submission" date="2016-01" db="EMBL/GenBank/DDBJ databases">
        <authorList>
            <person name="Oliw E.H."/>
        </authorList>
    </citation>
    <scope>NUCLEOTIDE SEQUENCE [LARGE SCALE GENOMIC DNA]</scope>
    <source>
        <strain evidence="1 2">Kerr 14</strain>
    </source>
</reference>
<name>A0A1S7S0I6_AGRTU</name>
<dbReference type="AlphaFoldDB" id="A0A1S7S0I6"/>